<gene>
    <name evidence="2" type="ORF">MESS2_1300034</name>
</gene>
<feature type="compositionally biased region" description="Basic residues" evidence="1">
    <location>
        <begin position="1"/>
        <end position="12"/>
    </location>
</feature>
<keyword evidence="3" id="KW-1185">Reference proteome</keyword>
<name>M5EIL8_9HYPH</name>
<dbReference type="STRING" id="1297569.MESS2_1300034"/>
<reference evidence="2 3" key="1">
    <citation type="submission" date="2013-02" db="EMBL/GenBank/DDBJ databases">
        <authorList>
            <person name="Genoscope - CEA"/>
        </authorList>
    </citation>
    <scope>NUCLEOTIDE SEQUENCE [LARGE SCALE GENOMIC DNA]</scope>
    <source>
        <strain evidence="2 3">STM 2683</strain>
    </source>
</reference>
<dbReference type="Gene3D" id="1.20.5.340">
    <property type="match status" value="1"/>
</dbReference>
<dbReference type="eggNOG" id="COG4223">
    <property type="taxonomic scope" value="Bacteria"/>
</dbReference>
<organism evidence="2 3">
    <name type="scientific">Mesorhizobium metallidurans STM 2683</name>
    <dbReference type="NCBI Taxonomy" id="1297569"/>
    <lineage>
        <taxon>Bacteria</taxon>
        <taxon>Pseudomonadati</taxon>
        <taxon>Pseudomonadota</taxon>
        <taxon>Alphaproteobacteria</taxon>
        <taxon>Hyphomicrobiales</taxon>
        <taxon>Phyllobacteriaceae</taxon>
        <taxon>Mesorhizobium</taxon>
    </lineage>
</organism>
<feature type="region of interest" description="Disordered" evidence="1">
    <location>
        <begin position="1"/>
        <end position="152"/>
    </location>
</feature>
<dbReference type="RefSeq" id="WP_008873489.1">
    <property type="nucleotide sequence ID" value="NZ_CAUM01000036.1"/>
</dbReference>
<dbReference type="Proteomes" id="UP000012062">
    <property type="component" value="Unassembled WGS sequence"/>
</dbReference>
<dbReference type="OrthoDB" id="8480612at2"/>
<sequence length="500" mass="50325">MVKTPKMRHSKNRREPVTIELEPGSVSRIVEEDAAKAPNNAAQTDEAKAAEAAPQPEVPEEPVHADQTDLEPWEHADTAPRIGAEEPAEASARRSEEPESPYPASSDASPSQARSFDYGFDDATAKAGGTGSRVTEDAPKTGQTRSADMAAQPKRGGINGIAAGLIGGVIALAGAGGLQFAGLLGAPGSAAGSVSLDGVNGEIASLRSEIAGLKEAGGNSDASAKVDGLASALDQVRTDVAALKSAVEQGGAGDNAGIAALGDKVKQIETAVAALGQAGNTAPVDLGPLDEKLAGLDAALKSAGEAATVQEGRLGALEQSVSQLSGKVEAQSSQPKIALAIAASALKAALDRGAPFAAELETFAAISPDAPELAALRPYAEKGVAKRADIAAEMEAAANAMVTAAAPVDQNAGFLQNLLSSAESLVKVRPIGAVEGAGAPETVARMEVAVNQGDYAKALSEYAALPEDVKTAGADFAGKLKARIEVETKIDSLIAGAMKA</sequence>
<evidence type="ECO:0000313" key="2">
    <source>
        <dbReference type="EMBL" id="CCV04514.1"/>
    </source>
</evidence>
<comment type="caution">
    <text evidence="2">The sequence shown here is derived from an EMBL/GenBank/DDBJ whole genome shotgun (WGS) entry which is preliminary data.</text>
</comment>
<protein>
    <submittedName>
        <fullName evidence="2">Putative phage tail protein</fullName>
    </submittedName>
</protein>
<dbReference type="AlphaFoldDB" id="M5EIL8"/>
<evidence type="ECO:0000256" key="1">
    <source>
        <dbReference type="SAM" id="MobiDB-lite"/>
    </source>
</evidence>
<dbReference type="EMBL" id="CAUM01000036">
    <property type="protein sequence ID" value="CCV04514.1"/>
    <property type="molecule type" value="Genomic_DNA"/>
</dbReference>
<evidence type="ECO:0000313" key="3">
    <source>
        <dbReference type="Proteomes" id="UP000012062"/>
    </source>
</evidence>
<feature type="compositionally biased region" description="Low complexity" evidence="1">
    <location>
        <begin position="102"/>
        <end position="115"/>
    </location>
</feature>
<accession>M5EIL8</accession>
<feature type="compositionally biased region" description="Basic and acidic residues" evidence="1">
    <location>
        <begin position="61"/>
        <end position="78"/>
    </location>
</feature>
<proteinExistence type="predicted"/>